<dbReference type="SUPFAM" id="SSF50182">
    <property type="entry name" value="Sm-like ribonucleoproteins"/>
    <property type="match status" value="1"/>
</dbReference>
<keyword evidence="4" id="KW-0812">Transmembrane</keyword>
<evidence type="ECO:0000313" key="10">
    <source>
        <dbReference type="Proteomes" id="UP000259273"/>
    </source>
</evidence>
<organism evidence="9 10">
    <name type="scientific">Haliea salexigens</name>
    <dbReference type="NCBI Taxonomy" id="287487"/>
    <lineage>
        <taxon>Bacteria</taxon>
        <taxon>Pseudomonadati</taxon>
        <taxon>Pseudomonadota</taxon>
        <taxon>Gammaproteobacteria</taxon>
        <taxon>Cellvibrionales</taxon>
        <taxon>Halieaceae</taxon>
        <taxon>Haliea</taxon>
    </lineage>
</organism>
<evidence type="ECO:0000313" key="9">
    <source>
        <dbReference type="EMBL" id="HAN27066.1"/>
    </source>
</evidence>
<dbReference type="InterPro" id="IPR011066">
    <property type="entry name" value="MscS_channel_C_sf"/>
</dbReference>
<dbReference type="AlphaFoldDB" id="A0A3C1KLH7"/>
<dbReference type="InterPro" id="IPR045042">
    <property type="entry name" value="YnaI-like"/>
</dbReference>
<protein>
    <submittedName>
        <fullName evidence="9">Mechanosensitive ion channel protein MscS</fullName>
    </submittedName>
</protein>
<evidence type="ECO:0000256" key="3">
    <source>
        <dbReference type="ARBA" id="ARBA00022475"/>
    </source>
</evidence>
<feature type="domain" description="Mechanosensitive ion channel MscS" evidence="7">
    <location>
        <begin position="16"/>
        <end position="85"/>
    </location>
</feature>
<accession>A0A3C1KLH7</accession>
<dbReference type="InterPro" id="IPR023408">
    <property type="entry name" value="MscS_beta-dom_sf"/>
</dbReference>
<reference evidence="9 10" key="1">
    <citation type="journal article" date="2018" name="Nat. Biotechnol.">
        <title>A standardized bacterial taxonomy based on genome phylogeny substantially revises the tree of life.</title>
        <authorList>
            <person name="Parks D.H."/>
            <person name="Chuvochina M."/>
            <person name="Waite D.W."/>
            <person name="Rinke C."/>
            <person name="Skarshewski A."/>
            <person name="Chaumeil P.A."/>
            <person name="Hugenholtz P."/>
        </authorList>
    </citation>
    <scope>NUCLEOTIDE SEQUENCE [LARGE SCALE GENOMIC DNA]</scope>
    <source>
        <strain evidence="9">UBA9158</strain>
    </source>
</reference>
<evidence type="ECO:0000259" key="7">
    <source>
        <dbReference type="Pfam" id="PF00924"/>
    </source>
</evidence>
<dbReference type="PROSITE" id="PS01246">
    <property type="entry name" value="UPF0003"/>
    <property type="match status" value="1"/>
</dbReference>
<dbReference type="InterPro" id="IPR006686">
    <property type="entry name" value="MscS_channel_CS"/>
</dbReference>
<evidence type="ECO:0000256" key="6">
    <source>
        <dbReference type="ARBA" id="ARBA00023136"/>
    </source>
</evidence>
<dbReference type="InterPro" id="IPR049278">
    <property type="entry name" value="MS_channel_C"/>
</dbReference>
<evidence type="ECO:0000256" key="1">
    <source>
        <dbReference type="ARBA" id="ARBA00004651"/>
    </source>
</evidence>
<dbReference type="PANTHER" id="PTHR43634:SF2">
    <property type="entry name" value="LOW CONDUCTANCE MECHANOSENSITIVE CHANNEL YNAI"/>
    <property type="match status" value="1"/>
</dbReference>
<dbReference type="Gene3D" id="2.30.30.60">
    <property type="match status" value="1"/>
</dbReference>
<feature type="domain" description="Mechanosensitive ion channel MscS C-terminal" evidence="8">
    <location>
        <begin position="94"/>
        <end position="177"/>
    </location>
</feature>
<dbReference type="Pfam" id="PF21082">
    <property type="entry name" value="MS_channel_3rd"/>
    <property type="match status" value="1"/>
</dbReference>
<dbReference type="InterPro" id="IPR006685">
    <property type="entry name" value="MscS_channel_2nd"/>
</dbReference>
<comment type="similarity">
    <text evidence="2">Belongs to the MscS (TC 1.A.23) family.</text>
</comment>
<dbReference type="SUPFAM" id="SSF82689">
    <property type="entry name" value="Mechanosensitive channel protein MscS (YggB), C-terminal domain"/>
    <property type="match status" value="1"/>
</dbReference>
<comment type="subcellular location">
    <subcellularLocation>
        <location evidence="1">Cell membrane</location>
        <topology evidence="1">Multi-pass membrane protein</topology>
    </subcellularLocation>
</comment>
<dbReference type="EMBL" id="DMND01000072">
    <property type="protein sequence ID" value="HAN27066.1"/>
    <property type="molecule type" value="Genomic_DNA"/>
</dbReference>
<dbReference type="InterPro" id="IPR010920">
    <property type="entry name" value="LSM_dom_sf"/>
</dbReference>
<feature type="non-terminal residue" evidence="9">
    <location>
        <position position="1"/>
    </location>
</feature>
<evidence type="ECO:0000259" key="8">
    <source>
        <dbReference type="Pfam" id="PF21082"/>
    </source>
</evidence>
<keyword evidence="6" id="KW-0472">Membrane</keyword>
<keyword evidence="3" id="KW-1003">Cell membrane</keyword>
<evidence type="ECO:0000256" key="4">
    <source>
        <dbReference type="ARBA" id="ARBA00022692"/>
    </source>
</evidence>
<evidence type="ECO:0000256" key="5">
    <source>
        <dbReference type="ARBA" id="ARBA00022989"/>
    </source>
</evidence>
<sequence>AFGGIGGIAVGFAAKDLMANFFGGMSIYLDRPFTPGDWIRSPDREIEGTVEDIGWRLTRIRTFDQRPLYVPNAVFTQISVENPSRMFNRRIYETIGVRYQDSAKLADIVSEVRQMLENHPDIDLNRTLIVNFVSFGPSSLDFFIYTFTRTTVWVEYHAIKQDVLLQALRIIHDHGADVAFPTRTLHLDSAPPELARAADGEQS</sequence>
<comment type="caution">
    <text evidence="9">The sequence shown here is derived from an EMBL/GenBank/DDBJ whole genome shotgun (WGS) entry which is preliminary data.</text>
</comment>
<dbReference type="Proteomes" id="UP000259273">
    <property type="component" value="Unassembled WGS sequence"/>
</dbReference>
<dbReference type="GO" id="GO:0008381">
    <property type="term" value="F:mechanosensitive monoatomic ion channel activity"/>
    <property type="evidence" value="ECO:0007669"/>
    <property type="project" value="UniProtKB-ARBA"/>
</dbReference>
<dbReference type="Pfam" id="PF00924">
    <property type="entry name" value="MS_channel_2nd"/>
    <property type="match status" value="1"/>
</dbReference>
<proteinExistence type="inferred from homology"/>
<dbReference type="Gene3D" id="1.10.287.1260">
    <property type="match status" value="1"/>
</dbReference>
<gene>
    <name evidence="9" type="ORF">DCP75_04990</name>
</gene>
<dbReference type="PANTHER" id="PTHR43634">
    <property type="entry name" value="OW CONDUCTANCE MECHANOSENSITIVE CHANNEL"/>
    <property type="match status" value="1"/>
</dbReference>
<dbReference type="GO" id="GO:0005886">
    <property type="term" value="C:plasma membrane"/>
    <property type="evidence" value="ECO:0007669"/>
    <property type="project" value="UniProtKB-SubCell"/>
</dbReference>
<name>A0A3C1KLH7_9GAMM</name>
<dbReference type="STRING" id="1121937.GCA_000423125_01557"/>
<evidence type="ECO:0000256" key="2">
    <source>
        <dbReference type="ARBA" id="ARBA00008017"/>
    </source>
</evidence>
<dbReference type="Gene3D" id="3.30.70.100">
    <property type="match status" value="1"/>
</dbReference>
<keyword evidence="5" id="KW-1133">Transmembrane helix</keyword>